<keyword evidence="2" id="KW-1133">Transmembrane helix</keyword>
<proteinExistence type="evidence at transcript level"/>
<dbReference type="Pfam" id="PF05755">
    <property type="entry name" value="REF"/>
    <property type="match status" value="1"/>
</dbReference>
<dbReference type="InterPro" id="IPR008802">
    <property type="entry name" value="REF"/>
</dbReference>
<evidence type="ECO:0000256" key="1">
    <source>
        <dbReference type="ARBA" id="ARBA00009737"/>
    </source>
</evidence>
<comment type="similarity">
    <text evidence="1">Belongs to the REF/SRPP family.</text>
</comment>
<name>A0A6G8QUL0_EUCUL</name>
<feature type="transmembrane region" description="Helical" evidence="2">
    <location>
        <begin position="20"/>
        <end position="40"/>
    </location>
</feature>
<dbReference type="PANTHER" id="PTHR33732">
    <property type="entry name" value="REF/SRPP-LIKE PROTEIN OS05G0151300/LOC_OS05G05940"/>
    <property type="match status" value="1"/>
</dbReference>
<evidence type="ECO:0000256" key="2">
    <source>
        <dbReference type="SAM" id="Phobius"/>
    </source>
</evidence>
<reference evidence="3" key="1">
    <citation type="submission" date="2020-03" db="EMBL/GenBank/DDBJ databases">
        <authorList>
            <person name="Zhao Y."/>
            <person name="Wang Y."/>
            <person name="Zhao D.-G."/>
        </authorList>
    </citation>
    <scope>NUCLEOTIDE SEQUENCE</scope>
</reference>
<organism evidence="3">
    <name type="scientific">Eucommia ulmoides</name>
    <name type="common">Hardy rubber tree</name>
    <dbReference type="NCBI Taxonomy" id="4392"/>
    <lineage>
        <taxon>Eukaryota</taxon>
        <taxon>Viridiplantae</taxon>
        <taxon>Streptophyta</taxon>
        <taxon>Embryophyta</taxon>
        <taxon>Tracheophyta</taxon>
        <taxon>Spermatophyta</taxon>
        <taxon>Magnoliopsida</taxon>
        <taxon>eudicotyledons</taxon>
        <taxon>Gunneridae</taxon>
        <taxon>Pentapetalae</taxon>
        <taxon>asterids</taxon>
        <taxon>lamiids</taxon>
        <taxon>Garryales</taxon>
        <taxon>Eucommiaceae</taxon>
        <taxon>Eucommia</taxon>
    </lineage>
</organism>
<gene>
    <name evidence="3" type="primary">SRPP</name>
</gene>
<keyword evidence="2" id="KW-0812">Transmembrane</keyword>
<protein>
    <submittedName>
        <fullName evidence="3">Small rubber particle protein</fullName>
    </submittedName>
</protein>
<dbReference type="EMBL" id="MT178238">
    <property type="protein sequence ID" value="QIN90912.1"/>
    <property type="molecule type" value="mRNA"/>
</dbReference>
<feature type="transmembrane region" description="Helical" evidence="2">
    <location>
        <begin position="135"/>
        <end position="158"/>
    </location>
</feature>
<evidence type="ECO:0000313" key="3">
    <source>
        <dbReference type="EMBL" id="QIN90912.1"/>
    </source>
</evidence>
<dbReference type="AlphaFoldDB" id="A0A6G8QUL0"/>
<sequence length="241" mass="26894">MFLEQILGWRKDETGEKLKHLGFVRVIALNVLICASDLYGQVKKHSGPLKSTFGAAENAVIFAVDPFYQYFKGVPDELLLFADNKVDAVANVVDRLVPRWVKKLVRYVRSMIGLSIEIAETLIKVTKSNGPKAAIALAWTLFAEILITQWTSLLYFVMRSKTMRYLIKLAIPVAAKCGQIYNKLVQFMKAKGFPFARHLALIPVVELLLAYEAIEKAVILAELGEDVISDIPGAGIIISRK</sequence>
<accession>A0A6G8QUL0</accession>
<dbReference type="PANTHER" id="PTHR33732:SF2">
    <property type="entry name" value="REF_SRPP-LIKE PROTEIN"/>
    <property type="match status" value="1"/>
</dbReference>
<keyword evidence="2" id="KW-0472">Membrane</keyword>